<evidence type="ECO:0000256" key="1">
    <source>
        <dbReference type="ARBA" id="ARBA00008724"/>
    </source>
</evidence>
<name>A0ABZ0K182_9GAMM</name>
<dbReference type="Pfam" id="PF01709">
    <property type="entry name" value="Transcrip_reg"/>
    <property type="match status" value="1"/>
</dbReference>
<keyword evidence="4" id="KW-0963">Cytoplasm</keyword>
<dbReference type="Gene3D" id="1.10.10.200">
    <property type="match status" value="1"/>
</dbReference>
<dbReference type="GO" id="GO:0003677">
    <property type="term" value="F:DNA binding"/>
    <property type="evidence" value="ECO:0007669"/>
    <property type="project" value="UniProtKB-KW"/>
</dbReference>
<accession>A0ABZ0K182</accession>
<keyword evidence="3 4" id="KW-0804">Transcription</keyword>
<feature type="domain" description="TACO1/YebC-like second and third" evidence="5">
    <location>
        <begin position="79"/>
        <end position="238"/>
    </location>
</feature>
<keyword evidence="8" id="KW-1185">Reference proteome</keyword>
<dbReference type="NCBIfam" id="NF009044">
    <property type="entry name" value="PRK12378.1"/>
    <property type="match status" value="1"/>
</dbReference>
<dbReference type="InterPro" id="IPR048300">
    <property type="entry name" value="TACO1_YebC-like_2nd/3rd_dom"/>
</dbReference>
<organism evidence="7 8">
    <name type="scientific">Shewanella youngdeokensis</name>
    <dbReference type="NCBI Taxonomy" id="2999068"/>
    <lineage>
        <taxon>Bacteria</taxon>
        <taxon>Pseudomonadati</taxon>
        <taxon>Pseudomonadota</taxon>
        <taxon>Gammaproteobacteria</taxon>
        <taxon>Alteromonadales</taxon>
        <taxon>Shewanellaceae</taxon>
        <taxon>Shewanella</taxon>
    </lineage>
</organism>
<evidence type="ECO:0000256" key="4">
    <source>
        <dbReference type="HAMAP-Rule" id="MF_00693"/>
    </source>
</evidence>
<dbReference type="SUPFAM" id="SSF75625">
    <property type="entry name" value="YebC-like"/>
    <property type="match status" value="1"/>
</dbReference>
<dbReference type="EMBL" id="CP136522">
    <property type="protein sequence ID" value="WOT05485.1"/>
    <property type="molecule type" value="Genomic_DNA"/>
</dbReference>
<proteinExistence type="inferred from homology"/>
<sequence length="244" mass="27045">MGRAYQNRKESMAKTAGQKTRLYSRYGKELYVCAKNGGFDPEGNLALRQMISKAKKDQVPAHVIERAIEKARGGGGEDYESARYEGFGPGGCMVIADCLTDNGKRTFTQVRQAFVKNHAKLGGPGTAGHMFDHQAVFVFAGDDEDAILEILMMAEVDVTDVELEDGMISVYAPHTEFFKVKTALNAELPADTDYVMEEITFVPQTMTKITDAEEVEQFQQFYAALEDCDDVQNIYHNAELPSDA</sequence>
<dbReference type="PANTHER" id="PTHR12532:SF0">
    <property type="entry name" value="TRANSLATIONAL ACTIVATOR OF CYTOCHROME C OXIDASE 1"/>
    <property type="match status" value="1"/>
</dbReference>
<evidence type="ECO:0000256" key="2">
    <source>
        <dbReference type="ARBA" id="ARBA00023015"/>
    </source>
</evidence>
<evidence type="ECO:0000259" key="5">
    <source>
        <dbReference type="Pfam" id="PF01709"/>
    </source>
</evidence>
<protein>
    <recommendedName>
        <fullName evidence="4">Probable transcriptional regulatory protein RGE70_01265</fullName>
    </recommendedName>
</protein>
<gene>
    <name evidence="7" type="ORF">RGE70_01265</name>
</gene>
<dbReference type="HAMAP" id="MF_00693">
    <property type="entry name" value="Transcrip_reg_TACO1"/>
    <property type="match status" value="1"/>
</dbReference>
<keyword evidence="4 7" id="KW-0238">DNA-binding</keyword>
<comment type="similarity">
    <text evidence="1 4">Belongs to the TACO1 family.</text>
</comment>
<evidence type="ECO:0000259" key="6">
    <source>
        <dbReference type="Pfam" id="PF20772"/>
    </source>
</evidence>
<dbReference type="PANTHER" id="PTHR12532">
    <property type="entry name" value="TRANSLATIONAL ACTIVATOR OF CYTOCHROME C OXIDASE 1"/>
    <property type="match status" value="1"/>
</dbReference>
<evidence type="ECO:0000256" key="3">
    <source>
        <dbReference type="ARBA" id="ARBA00023163"/>
    </source>
</evidence>
<dbReference type="Pfam" id="PF20772">
    <property type="entry name" value="TACO1_YebC_N"/>
    <property type="match status" value="1"/>
</dbReference>
<dbReference type="InterPro" id="IPR029072">
    <property type="entry name" value="YebC-like"/>
</dbReference>
<reference evidence="7 8" key="1">
    <citation type="submission" date="2023-10" db="EMBL/GenBank/DDBJ databases">
        <title>Complete genome sequence of Shewanella sp. DAU334.</title>
        <authorList>
            <person name="Lee Y.-S."/>
            <person name="Jeong H.-R."/>
            <person name="Hwang E.-J."/>
            <person name="Choi Y.-L."/>
            <person name="Kim G.-D."/>
        </authorList>
    </citation>
    <scope>NUCLEOTIDE SEQUENCE [LARGE SCALE GENOMIC DNA]</scope>
    <source>
        <strain evidence="7 8">DAU334</strain>
    </source>
</reference>
<feature type="domain" description="TACO1/YebC-like N-terminal" evidence="6">
    <location>
        <begin position="4"/>
        <end position="73"/>
    </location>
</feature>
<dbReference type="InterPro" id="IPR049083">
    <property type="entry name" value="TACO1_YebC_N"/>
</dbReference>
<evidence type="ECO:0000313" key="8">
    <source>
        <dbReference type="Proteomes" id="UP001529491"/>
    </source>
</evidence>
<dbReference type="InterPro" id="IPR002876">
    <property type="entry name" value="Transcrip_reg_TACO1-like"/>
</dbReference>
<comment type="subcellular location">
    <subcellularLocation>
        <location evidence="4">Cytoplasm</location>
    </subcellularLocation>
</comment>
<dbReference type="Proteomes" id="UP001529491">
    <property type="component" value="Chromosome"/>
</dbReference>
<keyword evidence="2 4" id="KW-0805">Transcription regulation</keyword>
<dbReference type="InterPro" id="IPR017856">
    <property type="entry name" value="Integrase-like_N"/>
</dbReference>
<evidence type="ECO:0000313" key="7">
    <source>
        <dbReference type="EMBL" id="WOT05485.1"/>
    </source>
</evidence>
<dbReference type="InterPro" id="IPR026564">
    <property type="entry name" value="Transcrip_reg_TACO1-like_dom3"/>
</dbReference>
<dbReference type="Gene3D" id="3.30.70.980">
    <property type="match status" value="2"/>
</dbReference>
<dbReference type="RefSeq" id="WP_310469743.1">
    <property type="nucleotide sequence ID" value="NZ_CP136522.1"/>
</dbReference>